<accession>A0A454CM96</accession>
<dbReference type="EMBL" id="AJSR01002900">
    <property type="protein sequence ID" value="EKM22551.1"/>
    <property type="molecule type" value="Genomic_DNA"/>
</dbReference>
<dbReference type="Proteomes" id="UP000008367">
    <property type="component" value="Unassembled WGS sequence"/>
</dbReference>
<evidence type="ECO:0000313" key="1">
    <source>
        <dbReference type="EMBL" id="EKM22551.1"/>
    </source>
</evidence>
<keyword evidence="1" id="KW-0689">Ribosomal protein</keyword>
<reference evidence="1 2" key="1">
    <citation type="submission" date="2012-10" db="EMBL/GenBank/DDBJ databases">
        <title>Genome sequence of Vibrio Cholerae HENC-02.</title>
        <authorList>
            <person name="Eppinger M."/>
            <person name="Hasan N.A."/>
            <person name="Sengamalay N."/>
            <person name="Hine E."/>
            <person name="Su Q."/>
            <person name="Daugherty S.C."/>
            <person name="Young S."/>
            <person name="Sadzewicz L."/>
            <person name="Tallon L."/>
            <person name="Cebula T.A."/>
            <person name="Ravel J."/>
            <person name="Colwell R.R."/>
        </authorList>
    </citation>
    <scope>NUCLEOTIDE SEQUENCE [LARGE SCALE GENOMIC DNA]</scope>
    <source>
        <strain evidence="1 2">HENC-02</strain>
    </source>
</reference>
<dbReference type="GO" id="GO:0005840">
    <property type="term" value="C:ribosome"/>
    <property type="evidence" value="ECO:0007669"/>
    <property type="project" value="UniProtKB-KW"/>
</dbReference>
<protein>
    <submittedName>
        <fullName evidence="1">30S ribosomal protein S8</fullName>
    </submittedName>
</protein>
<keyword evidence="1" id="KW-0687">Ribonucleoprotein</keyword>
<name>A0A454CM96_VIBHA</name>
<evidence type="ECO:0000313" key="2">
    <source>
        <dbReference type="Proteomes" id="UP000008367"/>
    </source>
</evidence>
<organism evidence="1 2">
    <name type="scientific">Vibrio harveyi</name>
    <name type="common">Beneckea harveyi</name>
    <dbReference type="NCBI Taxonomy" id="669"/>
    <lineage>
        <taxon>Bacteria</taxon>
        <taxon>Pseudomonadati</taxon>
        <taxon>Pseudomonadota</taxon>
        <taxon>Gammaproteobacteria</taxon>
        <taxon>Vibrionales</taxon>
        <taxon>Vibrionaceae</taxon>
        <taxon>Vibrio</taxon>
    </lineage>
</organism>
<gene>
    <name evidence="1" type="primary">rpsH</name>
    <name evidence="1" type="ORF">VCHENC02_0471B</name>
</gene>
<feature type="non-terminal residue" evidence="1">
    <location>
        <position position="1"/>
    </location>
</feature>
<proteinExistence type="predicted"/>
<comment type="caution">
    <text evidence="1">The sequence shown here is derived from an EMBL/GenBank/DDBJ whole genome shotgun (WGS) entry which is preliminary data.</text>
</comment>
<sequence>VYVFTRRKINFLL</sequence>